<comment type="caution">
    <text evidence="1">The sequence shown here is derived from an EMBL/GenBank/DDBJ whole genome shotgun (WGS) entry which is preliminary data.</text>
</comment>
<accession>A0A4R4ZA48</accession>
<reference evidence="1 2" key="1">
    <citation type="submission" date="2019-03" db="EMBL/GenBank/DDBJ databases">
        <title>Draft genome sequences of novel Actinobacteria.</title>
        <authorList>
            <person name="Sahin N."/>
            <person name="Ay H."/>
            <person name="Saygin H."/>
        </authorList>
    </citation>
    <scope>NUCLEOTIDE SEQUENCE [LARGE SCALE GENOMIC DNA]</scope>
    <source>
        <strain evidence="1 2">CH32</strain>
    </source>
</reference>
<dbReference type="Proteomes" id="UP000295302">
    <property type="component" value="Unassembled WGS sequence"/>
</dbReference>
<sequence length="65" mass="7096">MSHGPNVVSLTSEKQQRIVTETDALFQGALSILQRVAAVRHEAGLPMPADVIDLRSYVPRQAVAR</sequence>
<dbReference type="EMBL" id="SMKQ01000008">
    <property type="protein sequence ID" value="TDD54620.1"/>
    <property type="molecule type" value="Genomic_DNA"/>
</dbReference>
<organism evidence="1 2">
    <name type="scientific">Nonomuraea terrae</name>
    <dbReference type="NCBI Taxonomy" id="2530383"/>
    <lineage>
        <taxon>Bacteria</taxon>
        <taxon>Bacillati</taxon>
        <taxon>Actinomycetota</taxon>
        <taxon>Actinomycetes</taxon>
        <taxon>Streptosporangiales</taxon>
        <taxon>Streptosporangiaceae</taxon>
        <taxon>Nonomuraea</taxon>
    </lineage>
</organism>
<evidence type="ECO:0000313" key="1">
    <source>
        <dbReference type="EMBL" id="TDD54620.1"/>
    </source>
</evidence>
<dbReference type="RefSeq" id="WP_132609272.1">
    <property type="nucleotide sequence ID" value="NZ_SMKQ01000008.1"/>
</dbReference>
<keyword evidence="2" id="KW-1185">Reference proteome</keyword>
<proteinExistence type="predicted"/>
<dbReference type="AlphaFoldDB" id="A0A4R4ZA48"/>
<protein>
    <submittedName>
        <fullName evidence="1">Uncharacterized protein</fullName>
    </submittedName>
</protein>
<evidence type="ECO:0000313" key="2">
    <source>
        <dbReference type="Proteomes" id="UP000295302"/>
    </source>
</evidence>
<gene>
    <name evidence="1" type="ORF">E1286_05375</name>
</gene>
<name>A0A4R4ZA48_9ACTN</name>